<proteinExistence type="predicted"/>
<dbReference type="EMBL" id="CP056069">
    <property type="protein sequence ID" value="UKK00911.2"/>
    <property type="molecule type" value="Genomic_DNA"/>
</dbReference>
<name>A0A976MAD8_THEOR</name>
<keyword evidence="2" id="KW-0732">Signal</keyword>
<dbReference type="AlphaFoldDB" id="A0A976MAD8"/>
<evidence type="ECO:0000256" key="1">
    <source>
        <dbReference type="SAM" id="Coils"/>
    </source>
</evidence>
<feature type="coiled-coil region" evidence="1">
    <location>
        <begin position="257"/>
        <end position="302"/>
    </location>
</feature>
<evidence type="ECO:0008006" key="5">
    <source>
        <dbReference type="Google" id="ProtNLM"/>
    </source>
</evidence>
<evidence type="ECO:0000256" key="2">
    <source>
        <dbReference type="SAM" id="SignalP"/>
    </source>
</evidence>
<dbReference type="Proteomes" id="UP000244811">
    <property type="component" value="Chromosome 1"/>
</dbReference>
<accession>A0A976MAD8</accession>
<sequence length="319" mass="37588">MRFSAVIVVICLHILKLVKSADENKESESFQTRNSEDKELDHLGLLNLLEIENVTNLSSRNYEQRLIATEFSFIINLGVKVENILSSYQNLMEENLPEVYNEIEKEMEPLIYNFGIKLKDYLDVLNLKLEDIEEEGEEYELKLEEPRSFLKTESIKESLEMVRKVYNIVNEYIVRSCIEKGTKRKLLWTVKNKMVLFSLGIKIIFLKMANNYARASKIKETIIETGIRYLMVFDRGIDERIKDLKKEGRIIYFNSFLENYESAIEELIQRVISQIKENEVILKLKEKTHKNFEMMHEDLEEQIKPILELSGAVMKNVRI</sequence>
<feature type="chain" id="PRO_5037653940" description="Sporozoite protein essential for cell traversal" evidence="2">
    <location>
        <begin position="21"/>
        <end position="319"/>
    </location>
</feature>
<keyword evidence="1" id="KW-0175">Coiled coil</keyword>
<gene>
    <name evidence="3" type="ORF">MACK_000986</name>
</gene>
<evidence type="ECO:0000313" key="3">
    <source>
        <dbReference type="EMBL" id="UKK00911.2"/>
    </source>
</evidence>
<organism evidence="3 4">
    <name type="scientific">Theileria orientalis</name>
    <dbReference type="NCBI Taxonomy" id="68886"/>
    <lineage>
        <taxon>Eukaryota</taxon>
        <taxon>Sar</taxon>
        <taxon>Alveolata</taxon>
        <taxon>Apicomplexa</taxon>
        <taxon>Aconoidasida</taxon>
        <taxon>Piroplasmida</taxon>
        <taxon>Theileriidae</taxon>
        <taxon>Theileria</taxon>
    </lineage>
</organism>
<evidence type="ECO:0000313" key="4">
    <source>
        <dbReference type="Proteomes" id="UP000244811"/>
    </source>
</evidence>
<feature type="signal peptide" evidence="2">
    <location>
        <begin position="1"/>
        <end position="20"/>
    </location>
</feature>
<reference evidence="3" key="1">
    <citation type="submission" date="2022-07" db="EMBL/GenBank/DDBJ databases">
        <title>Evaluation of T. orientalis genome assembly methods using nanopore sequencing and analysis of variation between genomes.</title>
        <authorList>
            <person name="Yam J."/>
            <person name="Micallef M.L."/>
            <person name="Liu M."/>
            <person name="Djordjevic S.P."/>
            <person name="Bogema D.R."/>
            <person name="Jenkins C."/>
        </authorList>
    </citation>
    <scope>NUCLEOTIDE SEQUENCE</scope>
    <source>
        <strain evidence="3">Goon Nure</strain>
    </source>
</reference>
<protein>
    <recommendedName>
        <fullName evidence="5">Sporozoite protein essential for cell traversal</fullName>
    </recommendedName>
</protein>